<name>A0A5N6WWH8_9EURO</name>
<keyword evidence="3" id="KW-1185">Reference proteome</keyword>
<feature type="region of interest" description="Disordered" evidence="1">
    <location>
        <begin position="1"/>
        <end position="21"/>
    </location>
</feature>
<accession>A0A5N6WWH8</accession>
<reference evidence="3" key="1">
    <citation type="submission" date="2019-04" db="EMBL/GenBank/DDBJ databases">
        <title>Friends and foes A comparative genomics studyof 23 Aspergillus species from section Flavi.</title>
        <authorList>
            <consortium name="DOE Joint Genome Institute"/>
            <person name="Kjaerbolling I."/>
            <person name="Vesth T."/>
            <person name="Frisvad J.C."/>
            <person name="Nybo J.L."/>
            <person name="Theobald S."/>
            <person name="Kildgaard S."/>
            <person name="Isbrandt T."/>
            <person name="Kuo A."/>
            <person name="Sato A."/>
            <person name="Lyhne E.K."/>
            <person name="Kogle M.E."/>
            <person name="Wiebenga A."/>
            <person name="Kun R.S."/>
            <person name="Lubbers R.J."/>
            <person name="Makela M.R."/>
            <person name="Barry K."/>
            <person name="Chovatia M."/>
            <person name="Clum A."/>
            <person name="Daum C."/>
            <person name="Haridas S."/>
            <person name="He G."/>
            <person name="LaButti K."/>
            <person name="Lipzen A."/>
            <person name="Mondo S."/>
            <person name="Riley R."/>
            <person name="Salamov A."/>
            <person name="Simmons B.A."/>
            <person name="Magnuson J.K."/>
            <person name="Henrissat B."/>
            <person name="Mortensen U.H."/>
            <person name="Larsen T.O."/>
            <person name="Devries R.P."/>
            <person name="Grigoriev I.V."/>
            <person name="Machida M."/>
            <person name="Baker S.E."/>
            <person name="Andersen M.R."/>
        </authorList>
    </citation>
    <scope>NUCLEOTIDE SEQUENCE [LARGE SCALE GENOMIC DNA]</scope>
    <source>
        <strain evidence="3">CBS 130017</strain>
    </source>
</reference>
<dbReference type="Proteomes" id="UP000325945">
    <property type="component" value="Unassembled WGS sequence"/>
</dbReference>
<evidence type="ECO:0000313" key="2">
    <source>
        <dbReference type="EMBL" id="KAE8323730.1"/>
    </source>
</evidence>
<dbReference type="AlphaFoldDB" id="A0A5N6WWH8"/>
<organism evidence="2 3">
    <name type="scientific">Aspergillus sergii</name>
    <dbReference type="NCBI Taxonomy" id="1034303"/>
    <lineage>
        <taxon>Eukaryota</taxon>
        <taxon>Fungi</taxon>
        <taxon>Dikarya</taxon>
        <taxon>Ascomycota</taxon>
        <taxon>Pezizomycotina</taxon>
        <taxon>Eurotiomycetes</taxon>
        <taxon>Eurotiomycetidae</taxon>
        <taxon>Eurotiales</taxon>
        <taxon>Aspergillaceae</taxon>
        <taxon>Aspergillus</taxon>
        <taxon>Aspergillus subgen. Circumdati</taxon>
    </lineage>
</organism>
<sequence>MSQKLSDTLVDKNHQKGKNNLPQQQTLFYPCVYTTQYQRSPASGTLIDEKSKNLDTDFITLGEDLRRERKMKVVKRYIQHSSDDKERLKLLLRFAIASKLCNRQHLLKRETGSSFECQDSAGPSLGFPGSCDAEKLVMCEDPNYGSRVDA</sequence>
<proteinExistence type="predicted"/>
<gene>
    <name evidence="2" type="ORF">BDV39DRAFT_181707</name>
</gene>
<evidence type="ECO:0000313" key="3">
    <source>
        <dbReference type="Proteomes" id="UP000325945"/>
    </source>
</evidence>
<dbReference type="EMBL" id="ML741826">
    <property type="protein sequence ID" value="KAE8323730.1"/>
    <property type="molecule type" value="Genomic_DNA"/>
</dbReference>
<evidence type="ECO:0000256" key="1">
    <source>
        <dbReference type="SAM" id="MobiDB-lite"/>
    </source>
</evidence>
<protein>
    <submittedName>
        <fullName evidence="2">Uncharacterized protein</fullName>
    </submittedName>
</protein>